<keyword evidence="3 5" id="KW-0964">Secreted</keyword>
<evidence type="ECO:0000256" key="3">
    <source>
        <dbReference type="ARBA" id="ARBA00022525"/>
    </source>
</evidence>
<dbReference type="Pfam" id="PF16810">
    <property type="entry name" value="RXLR"/>
    <property type="match status" value="1"/>
</dbReference>
<comment type="subcellular location">
    <subcellularLocation>
        <location evidence="1 5">Secreted</location>
    </subcellularLocation>
</comment>
<gene>
    <name evidence="6" type="ORF">Plil01_000671800</name>
</gene>
<evidence type="ECO:0000256" key="4">
    <source>
        <dbReference type="ARBA" id="ARBA00022729"/>
    </source>
</evidence>
<keyword evidence="7" id="KW-1185">Reference proteome</keyword>
<evidence type="ECO:0000256" key="2">
    <source>
        <dbReference type="ARBA" id="ARBA00010400"/>
    </source>
</evidence>
<protein>
    <recommendedName>
        <fullName evidence="5">RxLR effector protein</fullName>
    </recommendedName>
</protein>
<name>A0A9W6TQZ4_9STRA</name>
<feature type="chain" id="PRO_5041011295" description="RxLR effector protein" evidence="5">
    <location>
        <begin position="24"/>
        <end position="134"/>
    </location>
</feature>
<dbReference type="InterPro" id="IPR031825">
    <property type="entry name" value="RXLR"/>
</dbReference>
<proteinExistence type="inferred from homology"/>
<comment type="similarity">
    <text evidence="2 5">Belongs to the RxLR effector family.</text>
</comment>
<evidence type="ECO:0000313" key="7">
    <source>
        <dbReference type="Proteomes" id="UP001165083"/>
    </source>
</evidence>
<reference evidence="6" key="1">
    <citation type="submission" date="2023-04" db="EMBL/GenBank/DDBJ databases">
        <title>Phytophthora lilii NBRC 32176.</title>
        <authorList>
            <person name="Ichikawa N."/>
            <person name="Sato H."/>
            <person name="Tonouchi N."/>
        </authorList>
    </citation>
    <scope>NUCLEOTIDE SEQUENCE</scope>
    <source>
        <strain evidence="6">NBRC 32176</strain>
    </source>
</reference>
<comment type="function">
    <text evidence="5">Effector that suppresses plant defense responses during pathogen infection.</text>
</comment>
<evidence type="ECO:0000256" key="5">
    <source>
        <dbReference type="RuleBase" id="RU367124"/>
    </source>
</evidence>
<sequence length="134" mass="15329">MHFHYVLLVAAAILAATTTTVLAVDSAESLKITFTDQVYSNQRSLRTFDTNTVNDEDDTENLASKKGHFMENKLQKALTNPKKTKKLYAMWYKKGYTAEQVSSNLSQNENRELNKTYKNLYSGYKAYIKEKDAL</sequence>
<dbReference type="AlphaFoldDB" id="A0A9W6TQZ4"/>
<comment type="caution">
    <text evidence="6">The sequence shown here is derived from an EMBL/GenBank/DDBJ whole genome shotgun (WGS) entry which is preliminary data.</text>
</comment>
<dbReference type="EMBL" id="BSXW01000306">
    <property type="protein sequence ID" value="GMF18096.1"/>
    <property type="molecule type" value="Genomic_DNA"/>
</dbReference>
<dbReference type="OrthoDB" id="129247at2759"/>
<evidence type="ECO:0000256" key="1">
    <source>
        <dbReference type="ARBA" id="ARBA00004613"/>
    </source>
</evidence>
<keyword evidence="4 5" id="KW-0732">Signal</keyword>
<dbReference type="GO" id="GO:0005576">
    <property type="term" value="C:extracellular region"/>
    <property type="evidence" value="ECO:0007669"/>
    <property type="project" value="UniProtKB-SubCell"/>
</dbReference>
<accession>A0A9W6TQZ4</accession>
<evidence type="ECO:0000313" key="6">
    <source>
        <dbReference type="EMBL" id="GMF18096.1"/>
    </source>
</evidence>
<organism evidence="6 7">
    <name type="scientific">Phytophthora lilii</name>
    <dbReference type="NCBI Taxonomy" id="2077276"/>
    <lineage>
        <taxon>Eukaryota</taxon>
        <taxon>Sar</taxon>
        <taxon>Stramenopiles</taxon>
        <taxon>Oomycota</taxon>
        <taxon>Peronosporomycetes</taxon>
        <taxon>Peronosporales</taxon>
        <taxon>Peronosporaceae</taxon>
        <taxon>Phytophthora</taxon>
    </lineage>
</organism>
<dbReference type="Proteomes" id="UP001165083">
    <property type="component" value="Unassembled WGS sequence"/>
</dbReference>
<feature type="signal peptide" evidence="5">
    <location>
        <begin position="1"/>
        <end position="23"/>
    </location>
</feature>
<dbReference type="Gene3D" id="1.10.10.2460">
    <property type="match status" value="1"/>
</dbReference>